<comment type="subunit">
    <text evidence="8">Homodimer.</text>
</comment>
<dbReference type="NCBIfam" id="TIGR01141">
    <property type="entry name" value="hisC"/>
    <property type="match status" value="1"/>
</dbReference>
<evidence type="ECO:0000256" key="4">
    <source>
        <dbReference type="ARBA" id="ARBA00022576"/>
    </source>
</evidence>
<feature type="domain" description="Aminotransferase class I/classII large" evidence="9">
    <location>
        <begin position="35"/>
        <end position="365"/>
    </location>
</feature>
<dbReference type="InterPro" id="IPR050106">
    <property type="entry name" value="HistidinolP_aminotransfase"/>
</dbReference>
<dbReference type="InterPro" id="IPR004839">
    <property type="entry name" value="Aminotransferase_I/II_large"/>
</dbReference>
<keyword evidence="8" id="KW-0368">Histidine biosynthesis</keyword>
<dbReference type="PANTHER" id="PTHR43643">
    <property type="entry name" value="HISTIDINOL-PHOSPHATE AMINOTRANSFERASE 2"/>
    <property type="match status" value="1"/>
</dbReference>
<keyword evidence="8" id="KW-0028">Amino-acid biosynthesis</keyword>
<dbReference type="GO" id="GO:0004400">
    <property type="term" value="F:histidinol-phosphate transaminase activity"/>
    <property type="evidence" value="ECO:0007669"/>
    <property type="project" value="UniProtKB-UniRule"/>
</dbReference>
<keyword evidence="6 8" id="KW-0663">Pyridoxal phosphate</keyword>
<keyword evidence="4 8" id="KW-0032">Aminotransferase</keyword>
<sequence>MVNFFELAAPGVRGLTPYQPGKPIGELERELGLSNIVKLASNENPLGPSPKALEAALAASKEVELYPDGGGFELKAALSERLGVAAERITLGNGSSDVLEFAARVFVTPDNEVMFSQHSFALYPIFTQTLGAQAVATPASRWGNDLDAMRRAVTPRTRLIFIANPNNPTGTWLGSAALESFIRDLPREVLVVVDEAYFEYASHPAMGAADYPDTMAWVERYPNLIVARTFSKCYGLAGLRVGYSVSHPEVADLMNRVRPPFNVSSVALAAARAALEDEAHLRRSLELNAQGMQQLVAAFAERGLAYIPSVGNFVCVDMGRPAAPLYDALLRQGVIVRPVGNYGMPNHLRVTVGTPEQNAVFLRALDAVLAA</sequence>
<comment type="catalytic activity">
    <reaction evidence="7 8">
        <text>L-histidinol phosphate + 2-oxoglutarate = 3-(imidazol-4-yl)-2-oxopropyl phosphate + L-glutamate</text>
        <dbReference type="Rhea" id="RHEA:23744"/>
        <dbReference type="ChEBI" id="CHEBI:16810"/>
        <dbReference type="ChEBI" id="CHEBI:29985"/>
        <dbReference type="ChEBI" id="CHEBI:57766"/>
        <dbReference type="ChEBI" id="CHEBI:57980"/>
        <dbReference type="EC" id="2.6.1.9"/>
    </reaction>
</comment>
<dbReference type="UniPathway" id="UPA00031">
    <property type="reaction ID" value="UER00012"/>
</dbReference>
<dbReference type="HAMAP" id="MF_01023">
    <property type="entry name" value="HisC_aminotrans_2"/>
    <property type="match status" value="1"/>
</dbReference>
<dbReference type="AlphaFoldDB" id="A0A8D4VPI1"/>
<feature type="modified residue" description="N6-(pyridoxal phosphate)lysine" evidence="8">
    <location>
        <position position="232"/>
    </location>
</feature>
<comment type="cofactor">
    <cofactor evidence="1 8">
        <name>pyridoxal 5'-phosphate</name>
        <dbReference type="ChEBI" id="CHEBI:597326"/>
    </cofactor>
</comment>
<dbReference type="EMBL" id="AP019782">
    <property type="protein sequence ID" value="BBL71688.1"/>
    <property type="molecule type" value="Genomic_DNA"/>
</dbReference>
<protein>
    <recommendedName>
        <fullName evidence="8">Histidinol-phosphate aminotransferase</fullName>
        <ecNumber evidence="8">2.6.1.9</ecNumber>
    </recommendedName>
    <alternativeName>
        <fullName evidence="8">Imidazole acetol-phosphate transaminase</fullName>
    </alternativeName>
</protein>
<evidence type="ECO:0000256" key="5">
    <source>
        <dbReference type="ARBA" id="ARBA00022679"/>
    </source>
</evidence>
<dbReference type="GO" id="GO:0000105">
    <property type="term" value="P:L-histidine biosynthetic process"/>
    <property type="evidence" value="ECO:0007669"/>
    <property type="project" value="UniProtKB-UniRule"/>
</dbReference>
<dbReference type="EC" id="2.6.1.9" evidence="8"/>
<dbReference type="InterPro" id="IPR005861">
    <property type="entry name" value="HisP_aminotrans"/>
</dbReference>
<evidence type="ECO:0000313" key="11">
    <source>
        <dbReference type="Proteomes" id="UP000824988"/>
    </source>
</evidence>
<evidence type="ECO:0000256" key="8">
    <source>
        <dbReference type="HAMAP-Rule" id="MF_01023"/>
    </source>
</evidence>
<evidence type="ECO:0000256" key="3">
    <source>
        <dbReference type="ARBA" id="ARBA00007970"/>
    </source>
</evidence>
<comment type="similarity">
    <text evidence="3 8">Belongs to the class-II pyridoxal-phosphate-dependent aminotransferase family. Histidinol-phosphate aminotransferase subfamily.</text>
</comment>
<keyword evidence="5 8" id="KW-0808">Transferase</keyword>
<dbReference type="CDD" id="cd00609">
    <property type="entry name" value="AAT_like"/>
    <property type="match status" value="1"/>
</dbReference>
<dbReference type="KEGG" id="moz:MoryE10_22940"/>
<evidence type="ECO:0000256" key="6">
    <source>
        <dbReference type="ARBA" id="ARBA00022898"/>
    </source>
</evidence>
<dbReference type="GO" id="GO:0030170">
    <property type="term" value="F:pyridoxal phosphate binding"/>
    <property type="evidence" value="ECO:0007669"/>
    <property type="project" value="InterPro"/>
</dbReference>
<reference evidence="10" key="1">
    <citation type="submission" date="2019-06" db="EMBL/GenBank/DDBJ databases">
        <title>Complete genome sequence of Methylogaea oryzae strain JCM16910.</title>
        <authorList>
            <person name="Asakawa S."/>
        </authorList>
    </citation>
    <scope>NUCLEOTIDE SEQUENCE</scope>
    <source>
        <strain evidence="10">E10</strain>
    </source>
</reference>
<gene>
    <name evidence="10" type="primary">hisC2</name>
    <name evidence="8" type="synonym">hisC</name>
    <name evidence="10" type="ORF">MoryE10_22940</name>
</gene>
<evidence type="ECO:0000256" key="1">
    <source>
        <dbReference type="ARBA" id="ARBA00001933"/>
    </source>
</evidence>
<evidence type="ECO:0000259" key="9">
    <source>
        <dbReference type="Pfam" id="PF00155"/>
    </source>
</evidence>
<comment type="pathway">
    <text evidence="2 8">Amino-acid biosynthesis; L-histidine biosynthesis; L-histidine from 5-phospho-alpha-D-ribose 1-diphosphate: step 7/9.</text>
</comment>
<organism evidence="10 11">
    <name type="scientific">Methylogaea oryzae</name>
    <dbReference type="NCBI Taxonomy" id="1295382"/>
    <lineage>
        <taxon>Bacteria</taxon>
        <taxon>Pseudomonadati</taxon>
        <taxon>Pseudomonadota</taxon>
        <taxon>Gammaproteobacteria</taxon>
        <taxon>Methylococcales</taxon>
        <taxon>Methylococcaceae</taxon>
        <taxon>Methylogaea</taxon>
    </lineage>
</organism>
<evidence type="ECO:0000256" key="2">
    <source>
        <dbReference type="ARBA" id="ARBA00005011"/>
    </source>
</evidence>
<name>A0A8D4VPI1_9GAMM</name>
<accession>A0A8D4VPI1</accession>
<evidence type="ECO:0000256" key="7">
    <source>
        <dbReference type="ARBA" id="ARBA00047481"/>
    </source>
</evidence>
<dbReference type="RefSeq" id="WP_221047104.1">
    <property type="nucleotide sequence ID" value="NZ_AP019782.1"/>
</dbReference>
<dbReference type="PANTHER" id="PTHR43643:SF3">
    <property type="entry name" value="HISTIDINOL-PHOSPHATE AMINOTRANSFERASE"/>
    <property type="match status" value="1"/>
</dbReference>
<keyword evidence="11" id="KW-1185">Reference proteome</keyword>
<proteinExistence type="inferred from homology"/>
<evidence type="ECO:0000313" key="10">
    <source>
        <dbReference type="EMBL" id="BBL71688.1"/>
    </source>
</evidence>
<dbReference type="Proteomes" id="UP000824988">
    <property type="component" value="Chromosome"/>
</dbReference>
<dbReference type="Pfam" id="PF00155">
    <property type="entry name" value="Aminotran_1_2"/>
    <property type="match status" value="1"/>
</dbReference>